<evidence type="ECO:0000259" key="1">
    <source>
        <dbReference type="Pfam" id="PF03358"/>
    </source>
</evidence>
<dbReference type="InterPro" id="IPR050712">
    <property type="entry name" value="NAD(P)H-dep_reductase"/>
</dbReference>
<sequence length="196" mass="21340">MSENPLPLAVIIGSVRDGRFGPTVANWVADQAGERGDWDVDVIDLAEVDLPLALPDLAGAPSPAAVEALRTLTPRLERAEAFVVVTPEYNHSYPASLKNAIDWHNEQWHAKPVAFVSYGAISGGLRPVEHLRVVFAELHAVTIRDTVSFANVWDQFGADGRPVDPDGPAATRTMLDQLAWWAWTLRDGKAARPFAA</sequence>
<keyword evidence="3" id="KW-1185">Reference proteome</keyword>
<name>A0ABT1I466_STRSD</name>
<dbReference type="InterPro" id="IPR029039">
    <property type="entry name" value="Flavoprotein-like_sf"/>
</dbReference>
<gene>
    <name evidence="2" type="ORF">LX15_006280</name>
</gene>
<dbReference type="EMBL" id="JAMTCP010000076">
    <property type="protein sequence ID" value="MCP2262540.1"/>
    <property type="molecule type" value="Genomic_DNA"/>
</dbReference>
<reference evidence="2 3" key="1">
    <citation type="submission" date="2022-06" db="EMBL/GenBank/DDBJ databases">
        <title>Genomic Encyclopedia of Archaeal and Bacterial Type Strains, Phase II (KMG-II): from individual species to whole genera.</title>
        <authorList>
            <person name="Goeker M."/>
        </authorList>
    </citation>
    <scope>NUCLEOTIDE SEQUENCE [LARGE SCALE GENOMIC DNA]</scope>
    <source>
        <strain evidence="2 3">DSM 40477</strain>
    </source>
</reference>
<dbReference type="PANTHER" id="PTHR30543:SF21">
    <property type="entry name" value="NAD(P)H-DEPENDENT FMN REDUCTASE LOT6"/>
    <property type="match status" value="1"/>
</dbReference>
<feature type="domain" description="NADPH-dependent FMN reductase-like" evidence="1">
    <location>
        <begin position="8"/>
        <end position="153"/>
    </location>
</feature>
<dbReference type="Gene3D" id="3.40.50.360">
    <property type="match status" value="1"/>
</dbReference>
<proteinExistence type="predicted"/>
<dbReference type="InterPro" id="IPR005025">
    <property type="entry name" value="FMN_Rdtase-like_dom"/>
</dbReference>
<dbReference type="Pfam" id="PF03358">
    <property type="entry name" value="FMN_red"/>
    <property type="match status" value="1"/>
</dbReference>
<evidence type="ECO:0000313" key="2">
    <source>
        <dbReference type="EMBL" id="MCP2262540.1"/>
    </source>
</evidence>
<dbReference type="RefSeq" id="WP_253674751.1">
    <property type="nucleotide sequence ID" value="NZ_JAMTCP010000076.1"/>
</dbReference>
<organism evidence="2 3">
    <name type="scientific">Streptoalloteichus tenebrarius (strain ATCC 17920 / DSM 40477 / JCM 4838 / CBS 697.72 / NBRC 16177 / NCIMB 11028 / NRRL B-12390 / A12253. 1 / ISP 5477)</name>
    <name type="common">Streptomyces tenebrarius</name>
    <dbReference type="NCBI Taxonomy" id="1933"/>
    <lineage>
        <taxon>Bacteria</taxon>
        <taxon>Bacillati</taxon>
        <taxon>Actinomycetota</taxon>
        <taxon>Actinomycetes</taxon>
        <taxon>Pseudonocardiales</taxon>
        <taxon>Pseudonocardiaceae</taxon>
        <taxon>Streptoalloteichus</taxon>
    </lineage>
</organism>
<dbReference type="SUPFAM" id="SSF52218">
    <property type="entry name" value="Flavoproteins"/>
    <property type="match status" value="1"/>
</dbReference>
<dbReference type="PANTHER" id="PTHR30543">
    <property type="entry name" value="CHROMATE REDUCTASE"/>
    <property type="match status" value="1"/>
</dbReference>
<accession>A0ABT1I466</accession>
<protein>
    <submittedName>
        <fullName evidence="2">NAD(P)H-dependent FMN reductase</fullName>
    </submittedName>
</protein>
<dbReference type="Proteomes" id="UP001205311">
    <property type="component" value="Unassembled WGS sequence"/>
</dbReference>
<comment type="caution">
    <text evidence="2">The sequence shown here is derived from an EMBL/GenBank/DDBJ whole genome shotgun (WGS) entry which is preliminary data.</text>
</comment>
<evidence type="ECO:0000313" key="3">
    <source>
        <dbReference type="Proteomes" id="UP001205311"/>
    </source>
</evidence>